<evidence type="ECO:0000256" key="2">
    <source>
        <dbReference type="SAM" id="SignalP"/>
    </source>
</evidence>
<protein>
    <submittedName>
        <fullName evidence="3">Glutamyl-tRNA(Gln) amidotransferase subunit A</fullName>
    </submittedName>
</protein>
<proteinExistence type="predicted"/>
<evidence type="ECO:0000256" key="1">
    <source>
        <dbReference type="SAM" id="MobiDB-lite"/>
    </source>
</evidence>
<comment type="caution">
    <text evidence="3">The sequence shown here is derived from an EMBL/GenBank/DDBJ whole genome shotgun (WGS) entry which is preliminary data.</text>
</comment>
<evidence type="ECO:0000313" key="3">
    <source>
        <dbReference type="EMBL" id="CAB9517155.1"/>
    </source>
</evidence>
<keyword evidence="2" id="KW-0732">Signal</keyword>
<feature type="compositionally biased region" description="Acidic residues" evidence="1">
    <location>
        <begin position="103"/>
        <end position="116"/>
    </location>
</feature>
<organism evidence="3 4">
    <name type="scientific">Seminavis robusta</name>
    <dbReference type="NCBI Taxonomy" id="568900"/>
    <lineage>
        <taxon>Eukaryota</taxon>
        <taxon>Sar</taxon>
        <taxon>Stramenopiles</taxon>
        <taxon>Ochrophyta</taxon>
        <taxon>Bacillariophyta</taxon>
        <taxon>Bacillariophyceae</taxon>
        <taxon>Bacillariophycidae</taxon>
        <taxon>Naviculales</taxon>
        <taxon>Naviculaceae</taxon>
        <taxon>Seminavis</taxon>
    </lineage>
</organism>
<feature type="chain" id="PRO_5040493154" evidence="2">
    <location>
        <begin position="23"/>
        <end position="351"/>
    </location>
</feature>
<evidence type="ECO:0000313" key="4">
    <source>
        <dbReference type="Proteomes" id="UP001153069"/>
    </source>
</evidence>
<gene>
    <name evidence="3" type="ORF">SEMRO_835_G208840.1</name>
</gene>
<accession>A0A9N8EB62</accession>
<name>A0A9N8EB62_9STRA</name>
<feature type="region of interest" description="Disordered" evidence="1">
    <location>
        <begin position="101"/>
        <end position="130"/>
    </location>
</feature>
<keyword evidence="4" id="KW-1185">Reference proteome</keyword>
<dbReference type="AlphaFoldDB" id="A0A9N8EB62"/>
<reference evidence="3" key="1">
    <citation type="submission" date="2020-06" db="EMBL/GenBank/DDBJ databases">
        <authorList>
            <consortium name="Plant Systems Biology data submission"/>
        </authorList>
    </citation>
    <scope>NUCLEOTIDE SEQUENCE</scope>
    <source>
        <strain evidence="3">D6</strain>
    </source>
</reference>
<dbReference type="OrthoDB" id="566138at2759"/>
<dbReference type="EMBL" id="CAICTM010000834">
    <property type="protein sequence ID" value="CAB9517155.1"/>
    <property type="molecule type" value="Genomic_DNA"/>
</dbReference>
<feature type="signal peptide" evidence="2">
    <location>
        <begin position="1"/>
        <end position="22"/>
    </location>
</feature>
<dbReference type="Proteomes" id="UP001153069">
    <property type="component" value="Unassembled WGS sequence"/>
</dbReference>
<sequence length="351" mass="37578">MRFVARGVQLFLVLLLSGAATAEECSLASELSTPLTFDLVGLSGVAFVGVTPKITRVAGEPMIKITGYSMAEEPTLAVLDGKLVVATSGCADDIVAVGRAEAPDDDGGFPEEDSEDAIVGRSGGENSKNQNDHFVHGDAANVATFVSKAQTAKRATHSNWLTLTSLMLGISSSSSTAAAVGWSILGTLALAPSVAKAQLTCDHVVEVEIHGPPVPVPSQGAQYFEYDIKWNDYDGTNGSLHFEPEPTWGEDVEAIRAFRDTESGGVYNYRNKVLMGMAQTRILNDPSNVTAKDDVEFDIPLDVVRPESDEEILMMSVLEMQGLLRSGQITSVELTNISLSLLDKYDPEYNM</sequence>